<dbReference type="Proteomes" id="UP000092482">
    <property type="component" value="Chromosome"/>
</dbReference>
<dbReference type="AlphaFoldDB" id="A0A1B1NA22"/>
<reference evidence="2 3" key="1">
    <citation type="submission" date="2016-03" db="EMBL/GenBank/DDBJ databases">
        <title>Shallow-sea hydrothermal system.</title>
        <authorList>
            <person name="Tang K."/>
        </authorList>
    </citation>
    <scope>NUCLEOTIDE SEQUENCE [LARGE SCALE GENOMIC DNA]</scope>
    <source>
        <strain evidence="2 3">JLT9</strain>
    </source>
</reference>
<organism evidence="2 3">
    <name type="scientific">Serinicoccus hydrothermalis</name>
    <dbReference type="NCBI Taxonomy" id="1758689"/>
    <lineage>
        <taxon>Bacteria</taxon>
        <taxon>Bacillati</taxon>
        <taxon>Actinomycetota</taxon>
        <taxon>Actinomycetes</taxon>
        <taxon>Micrococcales</taxon>
        <taxon>Ornithinimicrobiaceae</taxon>
        <taxon>Serinicoccus</taxon>
    </lineage>
</organism>
<feature type="compositionally biased region" description="Low complexity" evidence="1">
    <location>
        <begin position="62"/>
        <end position="75"/>
    </location>
</feature>
<dbReference type="EMBL" id="CP014989">
    <property type="protein sequence ID" value="ANS78258.1"/>
    <property type="molecule type" value="Genomic_DNA"/>
</dbReference>
<proteinExistence type="predicted"/>
<feature type="compositionally biased region" description="Low complexity" evidence="1">
    <location>
        <begin position="20"/>
        <end position="29"/>
    </location>
</feature>
<evidence type="ECO:0000256" key="1">
    <source>
        <dbReference type="SAM" id="MobiDB-lite"/>
    </source>
</evidence>
<feature type="region of interest" description="Disordered" evidence="1">
    <location>
        <begin position="8"/>
        <end position="76"/>
    </location>
</feature>
<dbReference type="KEGG" id="serj:SGUI_0862"/>
<evidence type="ECO:0000313" key="3">
    <source>
        <dbReference type="Proteomes" id="UP000092482"/>
    </source>
</evidence>
<keyword evidence="3" id="KW-1185">Reference proteome</keyword>
<sequence>MAAAVIWFGVSRGLGDEPGDTAQETTATQDDAEALASAMDGPDGEESAEADTGDAPEETTEEPAATQTEQAQDAGMPEEVTACLGEVSAGTERAAAAAESAEHWRTHYTQMGLIESGEITPEEAAGPWAETREAGPQDQERFSAAQAAYEDSAGSCADLDVAGAAAATDDLDEGALQACVDRSAALALVGDRGAAVNEVWSGHLVQMRSKDEADPEAYQAEWLAMVDAAPETMEPYDAAVAELEEAPACELSS</sequence>
<accession>A0A1B1NA22</accession>
<protein>
    <submittedName>
        <fullName evidence="2">Glycoprotein gp2</fullName>
    </submittedName>
</protein>
<name>A0A1B1NA22_9MICO</name>
<evidence type="ECO:0000313" key="2">
    <source>
        <dbReference type="EMBL" id="ANS78258.1"/>
    </source>
</evidence>
<gene>
    <name evidence="2" type="ORF">SGUI_0862</name>
</gene>
<feature type="compositionally biased region" description="Acidic residues" evidence="1">
    <location>
        <begin position="42"/>
        <end position="61"/>
    </location>
</feature>